<comment type="caution">
    <text evidence="1">The sequence shown here is derived from an EMBL/GenBank/DDBJ whole genome shotgun (WGS) entry which is preliminary data.</text>
</comment>
<sequence>MAKQLHPDKGGTAIEFQRMQEEYKTLLLRLQQNQNPVTSKNPSPETELLLELGKLAAVLLEKQVPQEYLKQRMTNSQYPVEHRIYSGLILFLDKLV</sequence>
<evidence type="ECO:0000313" key="2">
    <source>
        <dbReference type="Proteomes" id="UP000252733"/>
    </source>
</evidence>
<dbReference type="InterPro" id="IPR036869">
    <property type="entry name" value="J_dom_sf"/>
</dbReference>
<dbReference type="SUPFAM" id="SSF46565">
    <property type="entry name" value="Chaperone J-domain"/>
    <property type="match status" value="1"/>
</dbReference>
<dbReference type="Proteomes" id="UP000252733">
    <property type="component" value="Unassembled WGS sequence"/>
</dbReference>
<proteinExistence type="predicted"/>
<name>A0A368UJ54_9BACT</name>
<dbReference type="Gene3D" id="1.10.287.110">
    <property type="entry name" value="DnaJ domain"/>
    <property type="match status" value="1"/>
</dbReference>
<evidence type="ECO:0008006" key="3">
    <source>
        <dbReference type="Google" id="ProtNLM"/>
    </source>
</evidence>
<gene>
    <name evidence="1" type="ORF">DFO77_14019</name>
</gene>
<reference evidence="1 2" key="1">
    <citation type="submission" date="2018-07" db="EMBL/GenBank/DDBJ databases">
        <title>Freshwater and sediment microbial communities from various areas in North America, analyzing microbe dynamics in response to fracking.</title>
        <authorList>
            <person name="Lamendella R."/>
        </authorList>
    </citation>
    <scope>NUCLEOTIDE SEQUENCE [LARGE SCALE GENOMIC DNA]</scope>
    <source>
        <strain evidence="1 2">160A</strain>
    </source>
</reference>
<protein>
    <recommendedName>
        <fullName evidence="3">J domain-containing protein</fullName>
    </recommendedName>
</protein>
<dbReference type="EMBL" id="QPIZ01000040">
    <property type="protein sequence ID" value="RCW26122.1"/>
    <property type="molecule type" value="Genomic_DNA"/>
</dbReference>
<keyword evidence="2" id="KW-1185">Reference proteome</keyword>
<dbReference type="RefSeq" id="WP_114438122.1">
    <property type="nucleotide sequence ID" value="NZ_QPIZ01000040.1"/>
</dbReference>
<dbReference type="AlphaFoldDB" id="A0A368UJ54"/>
<accession>A0A368UJ54</accession>
<evidence type="ECO:0000313" key="1">
    <source>
        <dbReference type="EMBL" id="RCW26122.1"/>
    </source>
</evidence>
<organism evidence="1 2">
    <name type="scientific">Marinilabilia salmonicolor</name>
    <dbReference type="NCBI Taxonomy" id="989"/>
    <lineage>
        <taxon>Bacteria</taxon>
        <taxon>Pseudomonadati</taxon>
        <taxon>Bacteroidota</taxon>
        <taxon>Bacteroidia</taxon>
        <taxon>Marinilabiliales</taxon>
        <taxon>Marinilabiliaceae</taxon>
        <taxon>Marinilabilia</taxon>
    </lineage>
</organism>